<dbReference type="STRING" id="153496.A0U89_00870"/>
<keyword evidence="1" id="KW-1133">Transmembrane helix</keyword>
<organism evidence="2 3">
    <name type="scientific">Kozakia baliensis</name>
    <dbReference type="NCBI Taxonomy" id="153496"/>
    <lineage>
        <taxon>Bacteria</taxon>
        <taxon>Pseudomonadati</taxon>
        <taxon>Pseudomonadota</taxon>
        <taxon>Alphaproteobacteria</taxon>
        <taxon>Acetobacterales</taxon>
        <taxon>Acetobacteraceae</taxon>
        <taxon>Kozakia</taxon>
    </lineage>
</organism>
<feature type="transmembrane region" description="Helical" evidence="1">
    <location>
        <begin position="244"/>
        <end position="269"/>
    </location>
</feature>
<dbReference type="Proteomes" id="UP000179145">
    <property type="component" value="Chromosome"/>
</dbReference>
<dbReference type="AlphaFoldDB" id="A0A1D8UQL0"/>
<sequence>MPLLGVLQLLLSGWAATIGLTANWGPFHITPLMAGWLLLWTLSNLHSATLRPRAAEALGAYSLLLHPGPLQVMVLGLAVACRGTPSGWRIGLLAPALLLGGILPFAAPTNEAALLAAPLPGLAALPALANTPILAFALLSEACRILPPSFWPAALCLLGLALAFSPGRIESRLGWPLQLLGIVLATRQTGLVDSTLAASEALMLALAVQTASNREPNGWAVLLQMPLPPLAGFLPFWLGLHALFGLAAAAPGWTAGALALALASGLVMARTLHNDWRRLTQSWPLPAPTPLILGVAMLLSAMPGFLFGIVHPALLALSGAKPEIWIGWPLWSIAGGDGGYWYPLLVFLIPAILMPLAFLHPALPPLPGMRAAWPELPRSQRAWPFSWRRNMISVRRSWRRGQNRAIGWTAILNTAATRETATRHALVLWLLLLGGGLIVLGWTQH</sequence>
<feature type="transmembrane region" description="Helical" evidence="1">
    <location>
        <begin position="145"/>
        <end position="164"/>
    </location>
</feature>
<feature type="transmembrane region" description="Helical" evidence="1">
    <location>
        <begin position="290"/>
        <end position="320"/>
    </location>
</feature>
<feature type="transmembrane region" description="Helical" evidence="1">
    <location>
        <begin position="86"/>
        <end position="107"/>
    </location>
</feature>
<reference evidence="2 3" key="1">
    <citation type="journal article" date="2016" name="Microb. Cell Fact.">
        <title>Dissection of exopolysaccharide biosynthesis in Kozakia baliensis.</title>
        <authorList>
            <person name="Brandt J.U."/>
            <person name="Jakob F."/>
            <person name="Behr J."/>
            <person name="Geissler A.J."/>
            <person name="Vogel R.F."/>
        </authorList>
    </citation>
    <scope>NUCLEOTIDE SEQUENCE [LARGE SCALE GENOMIC DNA]</scope>
    <source>
        <strain evidence="2 3">DSM 14400</strain>
    </source>
</reference>
<proteinExistence type="predicted"/>
<dbReference type="EMBL" id="CP014674">
    <property type="protein sequence ID" value="AOX15919.1"/>
    <property type="molecule type" value="Genomic_DNA"/>
</dbReference>
<name>A0A1D8UQL0_9PROT</name>
<feature type="transmembrane region" description="Helical" evidence="1">
    <location>
        <begin position="426"/>
        <end position="443"/>
    </location>
</feature>
<accession>A0A1D8UQL0</accession>
<feature type="transmembrane region" description="Helical" evidence="1">
    <location>
        <begin position="57"/>
        <end position="80"/>
    </location>
</feature>
<keyword evidence="1" id="KW-0812">Transmembrane</keyword>
<feature type="transmembrane region" description="Helical" evidence="1">
    <location>
        <begin position="119"/>
        <end position="139"/>
    </location>
</feature>
<keyword evidence="3" id="KW-1185">Reference proteome</keyword>
<keyword evidence="1" id="KW-0472">Membrane</keyword>
<dbReference type="KEGG" id="kba:A0U89_00870"/>
<feature type="transmembrane region" description="Helical" evidence="1">
    <location>
        <begin position="25"/>
        <end position="45"/>
    </location>
</feature>
<feature type="transmembrane region" description="Helical" evidence="1">
    <location>
        <begin position="340"/>
        <end position="359"/>
    </location>
</feature>
<protein>
    <submittedName>
        <fullName evidence="2">Uncharacterized protein</fullName>
    </submittedName>
</protein>
<gene>
    <name evidence="2" type="ORF">A0U89_00870</name>
</gene>
<evidence type="ECO:0000313" key="2">
    <source>
        <dbReference type="EMBL" id="AOX15919.1"/>
    </source>
</evidence>
<evidence type="ECO:0000313" key="3">
    <source>
        <dbReference type="Proteomes" id="UP000179145"/>
    </source>
</evidence>
<evidence type="ECO:0000256" key="1">
    <source>
        <dbReference type="SAM" id="Phobius"/>
    </source>
</evidence>